<keyword evidence="4" id="KW-1003">Cell membrane</keyword>
<dbReference type="Pfam" id="PF00528">
    <property type="entry name" value="BPD_transp_1"/>
    <property type="match status" value="1"/>
</dbReference>
<dbReference type="Proteomes" id="UP000008555">
    <property type="component" value="Chromosome"/>
</dbReference>
<feature type="transmembrane region" description="Helical" evidence="8">
    <location>
        <begin position="52"/>
        <end position="76"/>
    </location>
</feature>
<dbReference type="NCBIfam" id="NF008049">
    <property type="entry name" value="PRK10782.1"/>
    <property type="match status" value="1"/>
</dbReference>
<dbReference type="HOGENOM" id="CLU_077375_0_1_6"/>
<dbReference type="FunFam" id="1.10.3720.10:FF:000002">
    <property type="entry name" value="D-methionine ABC transporter permease MetI"/>
    <property type="match status" value="1"/>
</dbReference>
<evidence type="ECO:0000256" key="4">
    <source>
        <dbReference type="ARBA" id="ARBA00022475"/>
    </source>
</evidence>
<dbReference type="SUPFAM" id="SSF161098">
    <property type="entry name" value="MetI-like"/>
    <property type="match status" value="1"/>
</dbReference>
<feature type="domain" description="ABC transmembrane type-1" evidence="9">
    <location>
        <begin position="13"/>
        <end position="207"/>
    </location>
</feature>
<dbReference type="Gene3D" id="1.10.3720.10">
    <property type="entry name" value="MetI-like"/>
    <property type="match status" value="1"/>
</dbReference>
<comment type="subcellular location">
    <subcellularLocation>
        <location evidence="1 8">Cell membrane</location>
        <topology evidence="1 8">Multi-pass membrane protein</topology>
    </subcellularLocation>
</comment>
<dbReference type="InterPro" id="IPR000515">
    <property type="entry name" value="MetI-like"/>
</dbReference>
<dbReference type="EMBL" id="CP000733">
    <property type="protein sequence ID" value="ABS78501.1"/>
    <property type="molecule type" value="Genomic_DNA"/>
</dbReference>
<dbReference type="InterPro" id="IPR035906">
    <property type="entry name" value="MetI-like_sf"/>
</dbReference>
<feature type="transmembrane region" description="Helical" evidence="8">
    <location>
        <begin position="82"/>
        <end position="105"/>
    </location>
</feature>
<accession>A9KEU0</accession>
<protein>
    <submittedName>
        <fullName evidence="10">Methionine transport system permease protein</fullName>
    </submittedName>
</protein>
<evidence type="ECO:0000256" key="6">
    <source>
        <dbReference type="ARBA" id="ARBA00022989"/>
    </source>
</evidence>
<dbReference type="PANTHER" id="PTHR30450:SF1">
    <property type="entry name" value="D-METHIONINE TRANSPORT SYSTEM PERMEASE PROTEIN METI-RELATED"/>
    <property type="match status" value="1"/>
</dbReference>
<feature type="transmembrane region" description="Helical" evidence="8">
    <location>
        <begin position="188"/>
        <end position="207"/>
    </location>
</feature>
<dbReference type="InterPro" id="IPR051322">
    <property type="entry name" value="AA_ABC_Transporter_Permease"/>
</dbReference>
<comment type="similarity">
    <text evidence="2">Belongs to the binding-protein-dependent transport system permease family. CysTW subfamily.</text>
</comment>
<evidence type="ECO:0000256" key="1">
    <source>
        <dbReference type="ARBA" id="ARBA00004651"/>
    </source>
</evidence>
<keyword evidence="5 8" id="KW-0812">Transmembrane</keyword>
<dbReference type="PROSITE" id="PS50928">
    <property type="entry name" value="ABC_TM1"/>
    <property type="match status" value="1"/>
</dbReference>
<dbReference type="RefSeq" id="WP_005769429.1">
    <property type="nucleotide sequence ID" value="NC_009727.1"/>
</dbReference>
<feature type="transmembrane region" description="Helical" evidence="8">
    <location>
        <begin position="20"/>
        <end position="40"/>
    </location>
</feature>
<reference evidence="10 11" key="1">
    <citation type="journal article" date="2009" name="Infect. Immun.">
        <title>Comparative genomics reveal extensive transposon-mediated genomic plasticity and diversity among potential effector proteins within the genus Coxiella.</title>
        <authorList>
            <person name="Beare P.A."/>
            <person name="Unsworth N."/>
            <person name="Andoh M."/>
            <person name="Voth D.E."/>
            <person name="Omsland A."/>
            <person name="Gilk S.D."/>
            <person name="Williams K.P."/>
            <person name="Sobral B.W."/>
            <person name="Kupko J.J.III."/>
            <person name="Porcella S.F."/>
            <person name="Samuel J.E."/>
            <person name="Heinzen R.A."/>
        </authorList>
    </citation>
    <scope>NUCLEOTIDE SEQUENCE [LARGE SCALE GENOMIC DNA]</scope>
    <source>
        <strain evidence="10 11">Dugway 5J108-111</strain>
    </source>
</reference>
<evidence type="ECO:0000259" key="9">
    <source>
        <dbReference type="PROSITE" id="PS50928"/>
    </source>
</evidence>
<evidence type="ECO:0000256" key="5">
    <source>
        <dbReference type="ARBA" id="ARBA00022692"/>
    </source>
</evidence>
<evidence type="ECO:0000313" key="11">
    <source>
        <dbReference type="Proteomes" id="UP000008555"/>
    </source>
</evidence>
<evidence type="ECO:0000313" key="10">
    <source>
        <dbReference type="EMBL" id="ABS78501.1"/>
    </source>
</evidence>
<sequence>MSVQMIGAIVNSLGETIEMVIIPCIIAVLIGLPLGVILLVTQKNQLLARPFLNRVLSSLVNATRSIPFIILMIAIIPLTRFIVGTSIGTTAAIVPLSLCAIPFFARLSETAMQEVPAGLVEATQAMGATPMQIIRKVLIPEALPTLVRGITLTAVTLVGYSAMAGVVGGGGLGDLAIRYGYERFDIRVMLITIAVLIVLVQLLQYLGDWAANRLSYYK</sequence>
<evidence type="ECO:0000256" key="8">
    <source>
        <dbReference type="RuleBase" id="RU363032"/>
    </source>
</evidence>
<evidence type="ECO:0000256" key="2">
    <source>
        <dbReference type="ARBA" id="ARBA00007069"/>
    </source>
</evidence>
<keyword evidence="6 8" id="KW-1133">Transmembrane helix</keyword>
<keyword evidence="3 8" id="KW-0813">Transport</keyword>
<evidence type="ECO:0000256" key="7">
    <source>
        <dbReference type="ARBA" id="ARBA00023136"/>
    </source>
</evidence>
<proteinExistence type="inferred from homology"/>
<dbReference type="CDD" id="cd06261">
    <property type="entry name" value="TM_PBP2"/>
    <property type="match status" value="1"/>
</dbReference>
<dbReference type="GO" id="GO:0005886">
    <property type="term" value="C:plasma membrane"/>
    <property type="evidence" value="ECO:0007669"/>
    <property type="project" value="UniProtKB-SubCell"/>
</dbReference>
<organism evidence="10 11">
    <name type="scientific">Coxiella burnetii (strain Dugway 5J108-111)</name>
    <dbReference type="NCBI Taxonomy" id="434922"/>
    <lineage>
        <taxon>Bacteria</taxon>
        <taxon>Pseudomonadati</taxon>
        <taxon>Pseudomonadota</taxon>
        <taxon>Gammaproteobacteria</taxon>
        <taxon>Legionellales</taxon>
        <taxon>Coxiellaceae</taxon>
        <taxon>Coxiella</taxon>
    </lineage>
</organism>
<dbReference type="PANTHER" id="PTHR30450">
    <property type="entry name" value="ABC TRANSPORTER PERMEASE"/>
    <property type="match status" value="1"/>
</dbReference>
<keyword evidence="7 8" id="KW-0472">Membrane</keyword>
<evidence type="ECO:0000256" key="3">
    <source>
        <dbReference type="ARBA" id="ARBA00022448"/>
    </source>
</evidence>
<gene>
    <name evidence="10" type="primary">metI</name>
    <name evidence="10" type="ordered locus">CBUD_2000</name>
</gene>
<dbReference type="KEGG" id="cbd:CBUD_2000"/>
<name>A9KEU0_COXBN</name>
<dbReference type="AlphaFoldDB" id="A9KEU0"/>
<dbReference type="GO" id="GO:0048473">
    <property type="term" value="P:D-methionine transmembrane transport"/>
    <property type="evidence" value="ECO:0007669"/>
    <property type="project" value="TreeGrafter"/>
</dbReference>